<dbReference type="PANTHER" id="PTHR34654">
    <property type="entry name" value="UPF0109 PROTEIN SCO5592"/>
    <property type="match status" value="1"/>
</dbReference>
<evidence type="ECO:0000256" key="1">
    <source>
        <dbReference type="ARBA" id="ARBA00022490"/>
    </source>
</evidence>
<organism evidence="3">
    <name type="scientific">hydrothermal vent metagenome</name>
    <dbReference type="NCBI Taxonomy" id="652676"/>
    <lineage>
        <taxon>unclassified sequences</taxon>
        <taxon>metagenomes</taxon>
        <taxon>ecological metagenomes</taxon>
    </lineage>
</organism>
<dbReference type="GO" id="GO:0003723">
    <property type="term" value="F:RNA binding"/>
    <property type="evidence" value="ECO:0007669"/>
    <property type="project" value="UniProtKB-KW"/>
</dbReference>
<dbReference type="Gene3D" id="3.30.300.20">
    <property type="match status" value="1"/>
</dbReference>
<dbReference type="PANTHER" id="PTHR34654:SF1">
    <property type="entry name" value="RNA-BINDING PROTEIN KHPA"/>
    <property type="match status" value="1"/>
</dbReference>
<name>A0A3B0SVV4_9ZZZZ</name>
<proteinExistence type="inferred from homology"/>
<dbReference type="InterPro" id="IPR020627">
    <property type="entry name" value="KhpA"/>
</dbReference>
<dbReference type="InterPro" id="IPR015946">
    <property type="entry name" value="KH_dom-like_a/b"/>
</dbReference>
<evidence type="ECO:0000313" key="3">
    <source>
        <dbReference type="EMBL" id="VAW08620.1"/>
    </source>
</evidence>
<keyword evidence="2" id="KW-0694">RNA-binding</keyword>
<evidence type="ECO:0000256" key="2">
    <source>
        <dbReference type="ARBA" id="ARBA00022884"/>
    </source>
</evidence>
<dbReference type="CDD" id="cd22533">
    <property type="entry name" value="KH-II_YlqC-like"/>
    <property type="match status" value="1"/>
</dbReference>
<reference evidence="3" key="1">
    <citation type="submission" date="2018-06" db="EMBL/GenBank/DDBJ databases">
        <authorList>
            <person name="Zhirakovskaya E."/>
        </authorList>
    </citation>
    <scope>NUCLEOTIDE SEQUENCE</scope>
</reference>
<keyword evidence="1" id="KW-0963">Cytoplasm</keyword>
<dbReference type="SUPFAM" id="SSF54814">
    <property type="entry name" value="Prokaryotic type KH domain (KH-domain type II)"/>
    <property type="match status" value="1"/>
</dbReference>
<protein>
    <submittedName>
        <fullName evidence="3">KH domain RNA binding protein YlqC</fullName>
    </submittedName>
</protein>
<dbReference type="InterPro" id="IPR009019">
    <property type="entry name" value="KH_sf_prok-type"/>
</dbReference>
<gene>
    <name evidence="3" type="ORF">MNBD_ACTINO02-23</name>
</gene>
<accession>A0A3B0SVV4</accession>
<sequence length="83" mass="8848">MSDGKIVESVVTYITKQIVDDAETVEVEVASDGPDAVVAEVRTAKSDMGRVIGRRGRVARAIRSVARAAGDEEGLSVQVEFLD</sequence>
<dbReference type="HAMAP" id="MF_00088">
    <property type="entry name" value="KhpA"/>
    <property type="match status" value="1"/>
</dbReference>
<dbReference type="EMBL" id="UOEK01000475">
    <property type="protein sequence ID" value="VAW08620.1"/>
    <property type="molecule type" value="Genomic_DNA"/>
</dbReference>
<dbReference type="AlphaFoldDB" id="A0A3B0SVV4"/>
<dbReference type="Pfam" id="PF13083">
    <property type="entry name" value="KH_KhpA-B"/>
    <property type="match status" value="1"/>
</dbReference>